<protein>
    <submittedName>
        <fullName evidence="2">ABC-2 transporter permease</fullName>
    </submittedName>
</protein>
<gene>
    <name evidence="2" type="ORF">FC756_01330</name>
</gene>
<feature type="transmembrane region" description="Helical" evidence="1">
    <location>
        <begin position="136"/>
        <end position="158"/>
    </location>
</feature>
<keyword evidence="1" id="KW-0472">Membrane</keyword>
<feature type="transmembrane region" description="Helical" evidence="1">
    <location>
        <begin position="20"/>
        <end position="46"/>
    </location>
</feature>
<dbReference type="EMBL" id="SZPU01000003">
    <property type="protein sequence ID" value="TKI72591.1"/>
    <property type="molecule type" value="Genomic_DNA"/>
</dbReference>
<feature type="transmembrane region" description="Helical" evidence="1">
    <location>
        <begin position="201"/>
        <end position="224"/>
    </location>
</feature>
<organism evidence="2 3">
    <name type="scientific">Lysinibacillus mangiferihumi</name>
    <dbReference type="NCBI Taxonomy" id="1130819"/>
    <lineage>
        <taxon>Bacteria</taxon>
        <taxon>Bacillati</taxon>
        <taxon>Bacillota</taxon>
        <taxon>Bacilli</taxon>
        <taxon>Bacillales</taxon>
        <taxon>Bacillaceae</taxon>
        <taxon>Lysinibacillus</taxon>
    </lineage>
</organism>
<evidence type="ECO:0000313" key="3">
    <source>
        <dbReference type="Proteomes" id="UP000308744"/>
    </source>
</evidence>
<keyword evidence="1" id="KW-1133">Transmembrane helix</keyword>
<feature type="transmembrane region" description="Helical" evidence="1">
    <location>
        <begin position="100"/>
        <end position="124"/>
    </location>
</feature>
<evidence type="ECO:0000256" key="1">
    <source>
        <dbReference type="SAM" id="Phobius"/>
    </source>
</evidence>
<comment type="caution">
    <text evidence="2">The sequence shown here is derived from an EMBL/GenBank/DDBJ whole genome shotgun (WGS) entry which is preliminary data.</text>
</comment>
<dbReference type="InterPro" id="IPR025699">
    <property type="entry name" value="ABC2_memb-like"/>
</dbReference>
<feature type="transmembrane region" description="Helical" evidence="1">
    <location>
        <begin position="52"/>
        <end position="73"/>
    </location>
</feature>
<dbReference type="Proteomes" id="UP000308744">
    <property type="component" value="Unassembled WGS sequence"/>
</dbReference>
<name>A0A4U2ZGN9_9BACI</name>
<dbReference type="AlphaFoldDB" id="A0A4U2ZGN9"/>
<dbReference type="RefSeq" id="WP_137067705.1">
    <property type="nucleotide sequence ID" value="NZ_PYWM01000008.1"/>
</dbReference>
<keyword evidence="3" id="KW-1185">Reference proteome</keyword>
<sequence>MKKMIGLVTTNFYMVYRSMWLHVVGMIVLFYMYLFIIKGLAIPFFLIDDFQFLVPMFIIYINLVTLFPAFEVLKFEEKSGYNKYGLTLPIRRKNIVKSHYIFLFFASIISTFATFGVFVVPRLLSWVSMQASDFELFLSMFTVFIIAGSIFFPCSYIFGTERSKLFLFITFIIAYICGSVVGQLLRFVVEDLMNLDIYNSTVYTIAVMIYLLIAILFCILSYIISQVIYRKKEF</sequence>
<dbReference type="Pfam" id="PF13346">
    <property type="entry name" value="ABC2_membrane_5"/>
    <property type="match status" value="1"/>
</dbReference>
<proteinExistence type="predicted"/>
<keyword evidence="1" id="KW-0812">Transmembrane</keyword>
<reference evidence="2 3" key="1">
    <citation type="submission" date="2019-04" db="EMBL/GenBank/DDBJ databases">
        <title>Lysinibacillus genome sequencing.</title>
        <authorList>
            <person name="Dunlap C."/>
        </authorList>
    </citation>
    <scope>NUCLEOTIDE SEQUENCE [LARGE SCALE GENOMIC DNA]</scope>
    <source>
        <strain evidence="2 3">CCTCC AB 2010389</strain>
    </source>
</reference>
<evidence type="ECO:0000313" key="2">
    <source>
        <dbReference type="EMBL" id="TKI72591.1"/>
    </source>
</evidence>
<feature type="transmembrane region" description="Helical" evidence="1">
    <location>
        <begin position="165"/>
        <end position="189"/>
    </location>
</feature>
<accession>A0A4U2ZGN9</accession>